<feature type="compositionally biased region" description="Basic and acidic residues" evidence="1">
    <location>
        <begin position="40"/>
        <end position="51"/>
    </location>
</feature>
<dbReference type="InterPro" id="IPR011335">
    <property type="entry name" value="Restrct_endonuc-II-like"/>
</dbReference>
<dbReference type="HOGENOM" id="CLU_1359330_0_0_7"/>
<reference evidence="3 4" key="1">
    <citation type="submission" date="2006-10" db="EMBL/GenBank/DDBJ databases">
        <title>Complete sequence of chromosome of Pelobacter propionicus DSM 2379.</title>
        <authorList>
            <consortium name="US DOE Joint Genome Institute"/>
            <person name="Copeland A."/>
            <person name="Lucas S."/>
            <person name="Lapidus A."/>
            <person name="Barry K."/>
            <person name="Detter J.C."/>
            <person name="Glavina del Rio T."/>
            <person name="Hammon N."/>
            <person name="Israni S."/>
            <person name="Dalin E."/>
            <person name="Tice H."/>
            <person name="Pitluck S."/>
            <person name="Saunders E."/>
            <person name="Brettin T."/>
            <person name="Bruce D."/>
            <person name="Han C."/>
            <person name="Tapia R."/>
            <person name="Schmutz J."/>
            <person name="Larimer F."/>
            <person name="Land M."/>
            <person name="Hauser L."/>
            <person name="Kyrpides N."/>
            <person name="Kim E."/>
            <person name="Lovley D."/>
            <person name="Richardson P."/>
        </authorList>
    </citation>
    <scope>NUCLEOTIDE SEQUENCE [LARGE SCALE GENOMIC DNA]</scope>
    <source>
        <strain evidence="4">DSM 2379 / NBRC 103807 / OttBd1</strain>
    </source>
</reference>
<accession>A1AV30</accession>
<evidence type="ECO:0000259" key="2">
    <source>
        <dbReference type="Pfam" id="PF04480"/>
    </source>
</evidence>
<dbReference type="Pfam" id="PF04480">
    <property type="entry name" value="DUF559"/>
    <property type="match status" value="1"/>
</dbReference>
<protein>
    <recommendedName>
        <fullName evidence="2">DUF559 domain-containing protein</fullName>
    </recommendedName>
</protein>
<sequence>MPMSKPLSRLPKPSRSPRSWGGEAREETKSTPPSPPLSGGEHESSLPDKVGRGVGLSPSPDKGRAGEGLDTAFLPYNKNLTTLARENRKNPTPAESKIWNEVLRLRQFADYKFLRQKPLGSYIVDFYCSELRLVIEIDGDSHADTIEYDGERTKFLQSLGVSVVRYTNADVMRNIQGVHEDLCERIEKPPSLVRGEEKLPL</sequence>
<organism evidence="3 4">
    <name type="scientific">Pelobacter propionicus (strain DSM 2379 / NBRC 103807 / OttBd1)</name>
    <dbReference type="NCBI Taxonomy" id="338966"/>
    <lineage>
        <taxon>Bacteria</taxon>
        <taxon>Pseudomonadati</taxon>
        <taxon>Thermodesulfobacteriota</taxon>
        <taxon>Desulfuromonadia</taxon>
        <taxon>Desulfuromonadales</taxon>
        <taxon>Desulfuromonadaceae</taxon>
        <taxon>Pelobacter</taxon>
    </lineage>
</organism>
<evidence type="ECO:0000313" key="4">
    <source>
        <dbReference type="Proteomes" id="UP000006732"/>
    </source>
</evidence>
<feature type="region of interest" description="Disordered" evidence="1">
    <location>
        <begin position="1"/>
        <end position="70"/>
    </location>
</feature>
<keyword evidence="4" id="KW-1185">Reference proteome</keyword>
<dbReference type="InterPro" id="IPR007569">
    <property type="entry name" value="DUF559"/>
</dbReference>
<dbReference type="EMBL" id="CP000482">
    <property type="protein sequence ID" value="ABL01201.1"/>
    <property type="molecule type" value="Genomic_DNA"/>
</dbReference>
<evidence type="ECO:0000256" key="1">
    <source>
        <dbReference type="SAM" id="MobiDB-lite"/>
    </source>
</evidence>
<dbReference type="KEGG" id="ppd:Ppro_3609"/>
<feature type="compositionally biased region" description="Low complexity" evidence="1">
    <location>
        <begin position="1"/>
        <end position="19"/>
    </location>
</feature>
<dbReference type="PANTHER" id="PTHR38590">
    <property type="entry name" value="BLL0828 PROTEIN"/>
    <property type="match status" value="1"/>
</dbReference>
<dbReference type="CDD" id="cd01038">
    <property type="entry name" value="Endonuclease_DUF559"/>
    <property type="match status" value="1"/>
</dbReference>
<gene>
    <name evidence="3" type="ordered locus">Ppro_3609</name>
</gene>
<dbReference type="Gene3D" id="3.40.960.10">
    <property type="entry name" value="VSR Endonuclease"/>
    <property type="match status" value="1"/>
</dbReference>
<dbReference type="STRING" id="338966.Ppro_3609"/>
<feature type="domain" description="DUF559" evidence="2">
    <location>
        <begin position="79"/>
        <end position="186"/>
    </location>
</feature>
<dbReference type="Proteomes" id="UP000006732">
    <property type="component" value="Chromosome"/>
</dbReference>
<dbReference type="SUPFAM" id="SSF52980">
    <property type="entry name" value="Restriction endonuclease-like"/>
    <property type="match status" value="1"/>
</dbReference>
<dbReference type="eggNOG" id="COG2852">
    <property type="taxonomic scope" value="Bacteria"/>
</dbReference>
<proteinExistence type="predicted"/>
<dbReference type="AlphaFoldDB" id="A1AV30"/>
<evidence type="ECO:0000313" key="3">
    <source>
        <dbReference type="EMBL" id="ABL01201.1"/>
    </source>
</evidence>
<name>A1AV30_PELPD</name>
<dbReference type="InterPro" id="IPR047216">
    <property type="entry name" value="Endonuclease_DUF559_bact"/>
</dbReference>
<dbReference type="PANTHER" id="PTHR38590:SF1">
    <property type="entry name" value="BLL0828 PROTEIN"/>
    <property type="match status" value="1"/>
</dbReference>